<dbReference type="InterPro" id="IPR006045">
    <property type="entry name" value="Cupin_1"/>
</dbReference>
<keyword evidence="4" id="KW-1185">Reference proteome</keyword>
<dbReference type="GO" id="GO:0016853">
    <property type="term" value="F:isomerase activity"/>
    <property type="evidence" value="ECO:0007669"/>
    <property type="project" value="UniProtKB-KW"/>
</dbReference>
<feature type="domain" description="Cupin type-1" evidence="2">
    <location>
        <begin position="46"/>
        <end position="141"/>
    </location>
</feature>
<evidence type="ECO:0000259" key="2">
    <source>
        <dbReference type="Pfam" id="PF00190"/>
    </source>
</evidence>
<evidence type="ECO:0000256" key="1">
    <source>
        <dbReference type="SAM" id="SignalP"/>
    </source>
</evidence>
<dbReference type="RefSeq" id="WP_183623917.1">
    <property type="nucleotide sequence ID" value="NZ_JACIDX010000004.1"/>
</dbReference>
<feature type="signal peptide" evidence="1">
    <location>
        <begin position="1"/>
        <end position="19"/>
    </location>
</feature>
<dbReference type="SUPFAM" id="SSF51182">
    <property type="entry name" value="RmlC-like cupins"/>
    <property type="match status" value="1"/>
</dbReference>
<dbReference type="AlphaFoldDB" id="A0A7W6CDA4"/>
<evidence type="ECO:0000313" key="3">
    <source>
        <dbReference type="EMBL" id="MBB3954438.1"/>
    </source>
</evidence>
<keyword evidence="3" id="KW-0413">Isomerase</keyword>
<dbReference type="InterPro" id="IPR014710">
    <property type="entry name" value="RmlC-like_jellyroll"/>
</dbReference>
<reference evidence="3 4" key="1">
    <citation type="submission" date="2020-08" db="EMBL/GenBank/DDBJ databases">
        <title>Genomic Encyclopedia of Type Strains, Phase IV (KMG-IV): sequencing the most valuable type-strain genomes for metagenomic binning, comparative biology and taxonomic classification.</title>
        <authorList>
            <person name="Goeker M."/>
        </authorList>
    </citation>
    <scope>NUCLEOTIDE SEQUENCE [LARGE SCALE GENOMIC DNA]</scope>
    <source>
        <strain evidence="3 4">DSM 27057</strain>
    </source>
</reference>
<dbReference type="InterPro" id="IPR011051">
    <property type="entry name" value="RmlC_Cupin_sf"/>
</dbReference>
<dbReference type="Proteomes" id="UP000548867">
    <property type="component" value="Unassembled WGS sequence"/>
</dbReference>
<keyword evidence="1" id="KW-0732">Signal</keyword>
<organism evidence="3 4">
    <name type="scientific">Novosphingobium sediminicola</name>
    <dbReference type="NCBI Taxonomy" id="563162"/>
    <lineage>
        <taxon>Bacteria</taxon>
        <taxon>Pseudomonadati</taxon>
        <taxon>Pseudomonadota</taxon>
        <taxon>Alphaproteobacteria</taxon>
        <taxon>Sphingomonadales</taxon>
        <taxon>Sphingomonadaceae</taxon>
        <taxon>Novosphingobium</taxon>
    </lineage>
</organism>
<accession>A0A7W6CDA4</accession>
<name>A0A7W6CDA4_9SPHN</name>
<comment type="caution">
    <text evidence="3">The sequence shown here is derived from an EMBL/GenBank/DDBJ whole genome shotgun (WGS) entry which is preliminary data.</text>
</comment>
<dbReference type="EMBL" id="JACIDX010000004">
    <property type="protein sequence ID" value="MBB3954438.1"/>
    <property type="molecule type" value="Genomic_DNA"/>
</dbReference>
<gene>
    <name evidence="3" type="ORF">GGR38_001365</name>
</gene>
<dbReference type="Gene3D" id="2.60.120.10">
    <property type="entry name" value="Jelly Rolls"/>
    <property type="match status" value="1"/>
</dbReference>
<dbReference type="CDD" id="cd02208">
    <property type="entry name" value="cupin_RmlC-like"/>
    <property type="match status" value="1"/>
</dbReference>
<feature type="chain" id="PRO_5031547818" evidence="1">
    <location>
        <begin position="20"/>
        <end position="157"/>
    </location>
</feature>
<dbReference type="Pfam" id="PF00190">
    <property type="entry name" value="Cupin_1"/>
    <property type="match status" value="1"/>
</dbReference>
<protein>
    <submittedName>
        <fullName evidence="3">Mannose-6-phosphate isomerase-like protein (Cupin superfamily)</fullName>
    </submittedName>
</protein>
<evidence type="ECO:0000313" key="4">
    <source>
        <dbReference type="Proteomes" id="UP000548867"/>
    </source>
</evidence>
<sequence length="157" mass="16415">MRLPLIALTLIALPVSAMAQQPPATNAAITVPAADVQAKIAAAQAAVASGKPLPPMELLALAPYRANIEYRTSVGGASTHREENEFFYAIEGSGHLVTGGKLVAEKDGGRNVMGSAIEGGSGRDLAKGDWVMVPAGVAHWFDRIDGRLVLMSIKMPK</sequence>
<proteinExistence type="predicted"/>